<evidence type="ECO:0000313" key="5">
    <source>
        <dbReference type="EMBL" id="MDT0261549.1"/>
    </source>
</evidence>
<comment type="function">
    <text evidence="4">Acts as an anti-CsrA protein, binds CsrA and prevents it from repressing translation of its target genes, one of which is flagellin. Binds to flagellin and participates in the assembly of the flagellum.</text>
</comment>
<dbReference type="SUPFAM" id="SSF141457">
    <property type="entry name" value="BH3618-like"/>
    <property type="match status" value="1"/>
</dbReference>
<keyword evidence="2 4" id="KW-1005">Bacterial flagellum biogenesis</keyword>
<dbReference type="InterPro" id="IPR003775">
    <property type="entry name" value="Flagellar_assembly_factor_FliW"/>
</dbReference>
<dbReference type="Proteomes" id="UP001183176">
    <property type="component" value="Unassembled WGS sequence"/>
</dbReference>
<organism evidence="5 6">
    <name type="scientific">Jatrophihabitans lederbergiae</name>
    <dbReference type="NCBI Taxonomy" id="3075547"/>
    <lineage>
        <taxon>Bacteria</taxon>
        <taxon>Bacillati</taxon>
        <taxon>Actinomycetota</taxon>
        <taxon>Actinomycetes</taxon>
        <taxon>Jatrophihabitantales</taxon>
        <taxon>Jatrophihabitantaceae</taxon>
        <taxon>Jatrophihabitans</taxon>
    </lineage>
</organism>
<reference evidence="6" key="1">
    <citation type="submission" date="2023-07" db="EMBL/GenBank/DDBJ databases">
        <title>30 novel species of actinomycetes from the DSMZ collection.</title>
        <authorList>
            <person name="Nouioui I."/>
        </authorList>
    </citation>
    <scope>NUCLEOTIDE SEQUENCE [LARGE SCALE GENOMIC DNA]</scope>
    <source>
        <strain evidence="6">DSM 44399</strain>
    </source>
</reference>
<evidence type="ECO:0000256" key="1">
    <source>
        <dbReference type="ARBA" id="ARBA00022490"/>
    </source>
</evidence>
<name>A0ABU2JA87_9ACTN</name>
<evidence type="ECO:0000256" key="3">
    <source>
        <dbReference type="ARBA" id="ARBA00022845"/>
    </source>
</evidence>
<dbReference type="Gene3D" id="2.30.290.10">
    <property type="entry name" value="BH3618-like"/>
    <property type="match status" value="1"/>
</dbReference>
<evidence type="ECO:0000256" key="4">
    <source>
        <dbReference type="HAMAP-Rule" id="MF_01185"/>
    </source>
</evidence>
<gene>
    <name evidence="4" type="primary">fliW</name>
    <name evidence="5" type="ORF">RM423_09100</name>
</gene>
<keyword evidence="5" id="KW-0966">Cell projection</keyword>
<sequence>MAGAVAERPSQQLPTALEFVAPIPGFPDERAFTVSPLDDGGVLYALRSARTPGLRFVLASPGVFFPDYAPDLTPAEVTPLGASAGDDLLVMVIVTVTSSLSDATANQLAPIVIAPDRGTAMQVVLADSGLSLRAPLLAAAS</sequence>
<keyword evidence="3 4" id="KW-0810">Translation regulation</keyword>
<comment type="subunit">
    <text evidence="4">Interacts with translational regulator CsrA and flagellin(s).</text>
</comment>
<comment type="caution">
    <text evidence="5">The sequence shown here is derived from an EMBL/GenBank/DDBJ whole genome shotgun (WGS) entry which is preliminary data.</text>
</comment>
<keyword evidence="1 4" id="KW-0963">Cytoplasm</keyword>
<keyword evidence="6" id="KW-1185">Reference proteome</keyword>
<protein>
    <recommendedName>
        <fullName evidence="4">Flagellar assembly factor FliW</fullName>
    </recommendedName>
</protein>
<comment type="subcellular location">
    <subcellularLocation>
        <location evidence="4">Cytoplasm</location>
    </subcellularLocation>
</comment>
<keyword evidence="4" id="KW-0143">Chaperone</keyword>
<proteinExistence type="inferred from homology"/>
<keyword evidence="5" id="KW-0282">Flagellum</keyword>
<dbReference type="InterPro" id="IPR024046">
    <property type="entry name" value="Flagellar_assmbl_FliW_dom_sf"/>
</dbReference>
<keyword evidence="5" id="KW-0969">Cilium</keyword>
<evidence type="ECO:0000313" key="6">
    <source>
        <dbReference type="Proteomes" id="UP001183176"/>
    </source>
</evidence>
<dbReference type="HAMAP" id="MF_01185">
    <property type="entry name" value="FliW"/>
    <property type="match status" value="1"/>
</dbReference>
<dbReference type="RefSeq" id="WP_311422703.1">
    <property type="nucleotide sequence ID" value="NZ_JAVREH010000008.1"/>
</dbReference>
<dbReference type="PANTHER" id="PTHR39190">
    <property type="entry name" value="FLAGELLAR ASSEMBLY FACTOR FLIW"/>
    <property type="match status" value="1"/>
</dbReference>
<dbReference type="EMBL" id="JAVREH010000008">
    <property type="protein sequence ID" value="MDT0261549.1"/>
    <property type="molecule type" value="Genomic_DNA"/>
</dbReference>
<comment type="similarity">
    <text evidence="4">Belongs to the FliW family.</text>
</comment>
<dbReference type="PANTHER" id="PTHR39190:SF1">
    <property type="entry name" value="FLAGELLAR ASSEMBLY FACTOR FLIW"/>
    <property type="match status" value="1"/>
</dbReference>
<dbReference type="Pfam" id="PF02623">
    <property type="entry name" value="FliW"/>
    <property type="match status" value="1"/>
</dbReference>
<evidence type="ECO:0000256" key="2">
    <source>
        <dbReference type="ARBA" id="ARBA00022795"/>
    </source>
</evidence>
<accession>A0ABU2JA87</accession>